<organism evidence="2 3">
    <name type="scientific">Megalodesulfovibrio gigas (strain ATCC 19364 / DSM 1382 / NCIMB 9332 / VKM B-1759)</name>
    <name type="common">Desulfovibrio gigas</name>
    <dbReference type="NCBI Taxonomy" id="1121448"/>
    <lineage>
        <taxon>Bacteria</taxon>
        <taxon>Pseudomonadati</taxon>
        <taxon>Thermodesulfobacteriota</taxon>
        <taxon>Desulfovibrionia</taxon>
        <taxon>Desulfovibrionales</taxon>
        <taxon>Desulfovibrionaceae</taxon>
        <taxon>Megalodesulfovibrio</taxon>
    </lineage>
</organism>
<gene>
    <name evidence="2" type="ORF">DGI_2711</name>
</gene>
<dbReference type="GO" id="GO:0005886">
    <property type="term" value="C:plasma membrane"/>
    <property type="evidence" value="ECO:0007669"/>
    <property type="project" value="TreeGrafter"/>
</dbReference>
<dbReference type="PATRIC" id="fig|1121448.10.peg.2668"/>
<dbReference type="Gene3D" id="1.20.1640.10">
    <property type="entry name" value="Multidrug efflux transporter AcrB transmembrane domain"/>
    <property type="match status" value="2"/>
</dbReference>
<dbReference type="SUPFAM" id="SSF82714">
    <property type="entry name" value="Multidrug efflux transporter AcrB TolC docking domain, DN and DC subdomains"/>
    <property type="match status" value="2"/>
</dbReference>
<dbReference type="Gene3D" id="3.30.70.1440">
    <property type="entry name" value="Multidrug efflux transporter AcrB pore domain"/>
    <property type="match status" value="1"/>
</dbReference>
<dbReference type="Pfam" id="PF00873">
    <property type="entry name" value="ACR_tran"/>
    <property type="match status" value="1"/>
</dbReference>
<feature type="transmembrane region" description="Helical" evidence="1">
    <location>
        <begin position="970"/>
        <end position="988"/>
    </location>
</feature>
<dbReference type="eggNOG" id="COG0841">
    <property type="taxonomic scope" value="Bacteria"/>
</dbReference>
<dbReference type="SUPFAM" id="SSF82866">
    <property type="entry name" value="Multidrug efflux transporter AcrB transmembrane domain"/>
    <property type="match status" value="2"/>
</dbReference>
<dbReference type="RefSeq" id="WP_021761460.1">
    <property type="nucleotide sequence ID" value="NC_022444.1"/>
</dbReference>
<feature type="transmembrane region" description="Helical" evidence="1">
    <location>
        <begin position="359"/>
        <end position="378"/>
    </location>
</feature>
<sequence length="1076" mass="115917">MAEHHPETPPSPPAEDFGFVSRVTAPFLHGLGAPLLIAFALCLGAAAVLLTPREEEPQIVVPMADIMVRVPGASALEVERLVTTPLERILWQISGVEHVYAMARRDMAMATVRFFVGEDREASLIKLHNAVQTNLDLVPGVVMDWSVKPREIDDVPILVLVLHSDRYDDHALRRMAEELFHRLAAEEDVSKLFLVGGRPREVRVELAAERLAGFGVTIEDVLRTLRSADAAVTAGSVTRQNTTFSITADAFLLQPGDLGQLVVGVREGRPVTLSDVAAIVEGPAEPVSYSRLGTSGFHGDAAHPAVTLAIAKKPGANAVAVAQRLRERLGALLPLLPDDVAVEIMRDYGRTAQQKVDELLASLVFAIGTVVALLAVTMGRREALVVAVSVPVSFSFALFCSMLLGYSINRVTLFALILSLGLVVDDPITNVDNIQRHILKGVRRPFEATLAALREVLPPVLLSTVAIIISFAPMLFITGMMGPYMAPMAANVPLAVIFSTVAALTVVPWLSYHLLKGLAPAPGDPARPTEGNSGSDATPAWIRRTYHALMAPLLGAAWRRWALFGGIGLLLIASLALAAFRLVPLKMLPFDNKDELQLVLDFPEGTSLETTDRALRDFEDFLAGVPEIEAWTTYAGTASPIDFNGLVRQYYLRDQPHQADIRIRLSSKDQRPMQSHALALRIRRPLEQLAASHGAALKLVESPPGPPVLATVAAAVTGTPQTSYETLIAAAGELMGLMRAEPGVTDVDASFLDATVRRNFVIDKQKAALHGVTSAAITETLRTAVGGTTAAAVHLAEERQPLAVQVMLPRWQRASLASLTSLPVRASSGAVVSLGELGRFETLPEDQPILHKNLERVVWVYAEMAGRAPGEAILDLQAALRQSPLPPGVQVDFASEGEWQITLQVFRDLGLAFGAALLGIYILLILQTNSFSLPLLIMTAIPLTLLGILPGFWMLNAFFTQEVGGFSTNIFFTATSMIGMIALGGIVIRNSVVLLEFIEDSLRQGLALREAILESGAVRFRPIVLTALTTALGAWPITLDPIFSGLAWALIFGLAASTAFTLVVVPVAFFMYRRGA</sequence>
<dbReference type="GO" id="GO:0042910">
    <property type="term" value="F:xenobiotic transmembrane transporter activity"/>
    <property type="evidence" value="ECO:0007669"/>
    <property type="project" value="TreeGrafter"/>
</dbReference>
<keyword evidence="1" id="KW-0812">Transmembrane</keyword>
<dbReference type="PANTHER" id="PTHR32063">
    <property type="match status" value="1"/>
</dbReference>
<evidence type="ECO:0000313" key="2">
    <source>
        <dbReference type="EMBL" id="AGW14442.1"/>
    </source>
</evidence>
<feature type="transmembrane region" description="Helical" evidence="1">
    <location>
        <begin position="909"/>
        <end position="927"/>
    </location>
</feature>
<feature type="transmembrane region" description="Helical" evidence="1">
    <location>
        <begin position="456"/>
        <end position="477"/>
    </location>
</feature>
<feature type="transmembrane region" description="Helical" evidence="1">
    <location>
        <begin position="1046"/>
        <end position="1072"/>
    </location>
</feature>
<accession>T2GET2</accession>
<dbReference type="InterPro" id="IPR001036">
    <property type="entry name" value="Acrflvin-R"/>
</dbReference>
<evidence type="ECO:0000256" key="1">
    <source>
        <dbReference type="SAM" id="Phobius"/>
    </source>
</evidence>
<dbReference type="Gene3D" id="3.30.2090.10">
    <property type="entry name" value="Multidrug efflux transporter AcrB TolC docking domain, DN and DC subdomains"/>
    <property type="match status" value="2"/>
</dbReference>
<keyword evidence="1" id="KW-1133">Transmembrane helix</keyword>
<feature type="transmembrane region" description="Helical" evidence="1">
    <location>
        <begin position="933"/>
        <end position="958"/>
    </location>
</feature>
<evidence type="ECO:0000313" key="3">
    <source>
        <dbReference type="Proteomes" id="UP000016587"/>
    </source>
</evidence>
<name>T2GET2_MEGG1</name>
<dbReference type="SUPFAM" id="SSF82693">
    <property type="entry name" value="Multidrug efflux transporter AcrB pore domain, PN1, PN2, PC1 and PC2 subdomains"/>
    <property type="match status" value="3"/>
</dbReference>
<dbReference type="Gene3D" id="3.30.70.1320">
    <property type="entry name" value="Multidrug efflux transporter AcrB pore domain like"/>
    <property type="match status" value="1"/>
</dbReference>
<reference evidence="3" key="2">
    <citation type="submission" date="2013-07" db="EMBL/GenBank/DDBJ databases">
        <authorList>
            <person name="Morais-Silva F.O."/>
            <person name="Rezende A.M."/>
            <person name="Pimentel C."/>
            <person name="Resende D.M."/>
            <person name="Santos C.I."/>
            <person name="Clemente C."/>
            <person name="de Oliveira L.M."/>
            <person name="da Silva S.M."/>
            <person name="Costa D.A."/>
            <person name="Varela-Raposo A."/>
            <person name="Horacio E.C.A."/>
            <person name="Matos M."/>
            <person name="Flores O."/>
            <person name="Ruiz J.C."/>
            <person name="Rodrigues-Pousada C."/>
        </authorList>
    </citation>
    <scope>NUCLEOTIDE SEQUENCE [LARGE SCALE GENOMIC DNA]</scope>
    <source>
        <strain evidence="3">ATCC 19364 / DSM 1382 / NCIMB 9332 / VKM B-1759</strain>
    </source>
</reference>
<dbReference type="PANTHER" id="PTHR32063:SF16">
    <property type="entry name" value="CATION EFFLUX SYSTEM (ACRB_ACRD_ACRF FAMILY)"/>
    <property type="match status" value="1"/>
</dbReference>
<dbReference type="PRINTS" id="PR00702">
    <property type="entry name" value="ACRIFLAVINRP"/>
</dbReference>
<keyword evidence="3" id="KW-1185">Reference proteome</keyword>
<dbReference type="Proteomes" id="UP000016587">
    <property type="component" value="Chromosome"/>
</dbReference>
<dbReference type="AlphaFoldDB" id="T2GET2"/>
<feature type="transmembrane region" description="Helical" evidence="1">
    <location>
        <begin position="489"/>
        <end position="510"/>
    </location>
</feature>
<reference evidence="2 3" key="1">
    <citation type="journal article" date="2013" name="J. Bacteriol.">
        <title>Roles of HynAB and Ech, the only two hydrogenases found in the model sulfate reducer Desulfovibrio gigas.</title>
        <authorList>
            <person name="Morais-Silva F.O."/>
            <person name="Santos C.I."/>
            <person name="Rodrigues R."/>
            <person name="Pereira I.A."/>
            <person name="Rodrigues-Pousada C."/>
        </authorList>
    </citation>
    <scope>NUCLEOTIDE SEQUENCE [LARGE SCALE GENOMIC DNA]</scope>
    <source>
        <strain evidence="3">ATCC 19364 / DSM 1382 / NCIMB 9332 / VKM B-1759</strain>
    </source>
</reference>
<keyword evidence="1" id="KW-0472">Membrane</keyword>
<dbReference type="EMBL" id="CP006585">
    <property type="protein sequence ID" value="AGW14442.1"/>
    <property type="molecule type" value="Genomic_DNA"/>
</dbReference>
<dbReference type="HOGENOM" id="CLU_002755_1_2_7"/>
<proteinExistence type="predicted"/>
<dbReference type="OrthoDB" id="9807612at2"/>
<feature type="transmembrane region" description="Helical" evidence="1">
    <location>
        <begin position="27"/>
        <end position="50"/>
    </location>
</feature>
<feature type="transmembrane region" description="Helical" evidence="1">
    <location>
        <begin position="384"/>
        <end position="404"/>
    </location>
</feature>
<dbReference type="Gene3D" id="3.30.70.1430">
    <property type="entry name" value="Multidrug efflux transporter AcrB pore domain"/>
    <property type="match status" value="2"/>
</dbReference>
<protein>
    <submittedName>
        <fullName evidence="2">Putative acriflavin resistance protein</fullName>
    </submittedName>
</protein>
<dbReference type="KEGG" id="dgg:DGI_2711"/>
<dbReference type="InterPro" id="IPR027463">
    <property type="entry name" value="AcrB_DN_DC_subdom"/>
</dbReference>
<dbReference type="STRING" id="1121448.DGI_2711"/>
<feature type="transmembrane region" description="Helical" evidence="1">
    <location>
        <begin position="561"/>
        <end position="583"/>
    </location>
</feature>